<accession>A0A504YYT2</accession>
<evidence type="ECO:0000313" key="2">
    <source>
        <dbReference type="EMBL" id="TPP65695.1"/>
    </source>
</evidence>
<feature type="compositionally biased region" description="Low complexity" evidence="1">
    <location>
        <begin position="50"/>
        <end position="59"/>
    </location>
</feature>
<organism evidence="2 3">
    <name type="scientific">Fasciola gigantica</name>
    <name type="common">Giant liver fluke</name>
    <dbReference type="NCBI Taxonomy" id="46835"/>
    <lineage>
        <taxon>Eukaryota</taxon>
        <taxon>Metazoa</taxon>
        <taxon>Spiralia</taxon>
        <taxon>Lophotrochozoa</taxon>
        <taxon>Platyhelminthes</taxon>
        <taxon>Trematoda</taxon>
        <taxon>Digenea</taxon>
        <taxon>Plagiorchiida</taxon>
        <taxon>Echinostomata</taxon>
        <taxon>Echinostomatoidea</taxon>
        <taxon>Fasciolidae</taxon>
        <taxon>Fasciola</taxon>
    </lineage>
</organism>
<reference evidence="2 3" key="1">
    <citation type="submission" date="2019-04" db="EMBL/GenBank/DDBJ databases">
        <title>Annotation for the trematode Fasciola gigantica.</title>
        <authorList>
            <person name="Choi Y.-J."/>
        </authorList>
    </citation>
    <scope>NUCLEOTIDE SEQUENCE [LARGE SCALE GENOMIC DNA]</scope>
    <source>
        <strain evidence="2">Uganda_cow_1</strain>
    </source>
</reference>
<sequence length="150" mass="17212">MCILEFFFNSFIQPACRRVSSHCSHLLDALIVFKAWFIQRQNDIRSTAGPSHHSPPQKKSSIEATICRGPPKELHGPSDHPLDSEVPTNILLQRDWALSRMKRAESQLSRLRSACLTMRVQIEAGLRYKSEVDLVKRELELVRVSFLPNF</sequence>
<gene>
    <name evidence="2" type="ORF">FGIG_09465</name>
</gene>
<keyword evidence="3" id="KW-1185">Reference proteome</keyword>
<dbReference type="AlphaFoldDB" id="A0A504YYT2"/>
<proteinExistence type="predicted"/>
<feature type="region of interest" description="Disordered" evidence="1">
    <location>
        <begin position="46"/>
        <end position="84"/>
    </location>
</feature>
<evidence type="ECO:0000256" key="1">
    <source>
        <dbReference type="SAM" id="MobiDB-lite"/>
    </source>
</evidence>
<dbReference type="EMBL" id="SUNJ01002818">
    <property type="protein sequence ID" value="TPP65695.1"/>
    <property type="molecule type" value="Genomic_DNA"/>
</dbReference>
<dbReference type="OrthoDB" id="6262693at2759"/>
<comment type="caution">
    <text evidence="2">The sequence shown here is derived from an EMBL/GenBank/DDBJ whole genome shotgun (WGS) entry which is preliminary data.</text>
</comment>
<evidence type="ECO:0000313" key="3">
    <source>
        <dbReference type="Proteomes" id="UP000316759"/>
    </source>
</evidence>
<feature type="compositionally biased region" description="Basic and acidic residues" evidence="1">
    <location>
        <begin position="70"/>
        <end position="83"/>
    </location>
</feature>
<dbReference type="Proteomes" id="UP000316759">
    <property type="component" value="Unassembled WGS sequence"/>
</dbReference>
<name>A0A504YYT2_FASGI</name>
<protein>
    <submittedName>
        <fullName evidence="2">Uncharacterized protein</fullName>
    </submittedName>
</protein>